<dbReference type="Proteomes" id="UP001216579">
    <property type="component" value="Unassembled WGS sequence"/>
</dbReference>
<organism evidence="3 4">
    <name type="scientific">Streptomyces silvisoli</name>
    <dbReference type="NCBI Taxonomy" id="3034235"/>
    <lineage>
        <taxon>Bacteria</taxon>
        <taxon>Bacillati</taxon>
        <taxon>Actinomycetota</taxon>
        <taxon>Actinomycetes</taxon>
        <taxon>Kitasatosporales</taxon>
        <taxon>Streptomycetaceae</taxon>
        <taxon>Streptomyces</taxon>
    </lineage>
</organism>
<evidence type="ECO:0000313" key="3">
    <source>
        <dbReference type="EMBL" id="MDF3292266.1"/>
    </source>
</evidence>
<feature type="domain" description="Tox-REase-2" evidence="2">
    <location>
        <begin position="400"/>
        <end position="519"/>
    </location>
</feature>
<dbReference type="EMBL" id="JARJBC010000016">
    <property type="protein sequence ID" value="MDF3292266.1"/>
    <property type="molecule type" value="Genomic_DNA"/>
</dbReference>
<gene>
    <name evidence="3" type="ORF">P3G67_24120</name>
</gene>
<dbReference type="Pfam" id="PF15646">
    <property type="entry name" value="Tox-REase-2"/>
    <property type="match status" value="1"/>
</dbReference>
<protein>
    <submittedName>
        <fullName evidence="3">Restriction endonuclease fold toxin-2 domain-containing protein</fullName>
    </submittedName>
</protein>
<reference evidence="3 4" key="1">
    <citation type="submission" date="2023-03" db="EMBL/GenBank/DDBJ databases">
        <title>Draft genome sequence of Streptomyces sp. RB6PN23 isolated from peat swamp forest in Thailand.</title>
        <authorList>
            <person name="Klaysubun C."/>
            <person name="Duangmal K."/>
        </authorList>
    </citation>
    <scope>NUCLEOTIDE SEQUENCE [LARGE SCALE GENOMIC DNA]</scope>
    <source>
        <strain evidence="3 4">RB6PN23</strain>
    </source>
</reference>
<comment type="caution">
    <text evidence="3">The sequence shown here is derived from an EMBL/GenBank/DDBJ whole genome shotgun (WGS) entry which is preliminary data.</text>
</comment>
<keyword evidence="3" id="KW-0255">Endonuclease</keyword>
<keyword evidence="4" id="KW-1185">Reference proteome</keyword>
<proteinExistence type="predicted"/>
<dbReference type="InterPro" id="IPR028906">
    <property type="entry name" value="Tox-REase-2_dom"/>
</dbReference>
<evidence type="ECO:0000256" key="1">
    <source>
        <dbReference type="SAM" id="MobiDB-lite"/>
    </source>
</evidence>
<evidence type="ECO:0000259" key="2">
    <source>
        <dbReference type="Pfam" id="PF15646"/>
    </source>
</evidence>
<keyword evidence="3" id="KW-0378">Hydrolase</keyword>
<dbReference type="GO" id="GO:0004519">
    <property type="term" value="F:endonuclease activity"/>
    <property type="evidence" value="ECO:0007669"/>
    <property type="project" value="UniProtKB-KW"/>
</dbReference>
<accession>A0ABT5ZRL0</accession>
<name>A0ABT5ZRL0_9ACTN</name>
<keyword evidence="3" id="KW-0540">Nuclease</keyword>
<evidence type="ECO:0000313" key="4">
    <source>
        <dbReference type="Proteomes" id="UP001216579"/>
    </source>
</evidence>
<feature type="region of interest" description="Disordered" evidence="1">
    <location>
        <begin position="111"/>
        <end position="133"/>
    </location>
</feature>
<dbReference type="RefSeq" id="WP_276095343.1">
    <property type="nucleotide sequence ID" value="NZ_JARJBC010000016.1"/>
</dbReference>
<sequence>MDDTLRVHAVDLINASWGMYLLNETLAETVGALVNELDEQHGMAGDDDAGHAFAKLYNSAAKTTVNQLGEATNIMGRGSETTLKAANDFMAHDSQVAADMLRAMGQIGTSLAGDAASSPDCTPPPRNRGEDLPEVVGETGAVTQYVVGDRFRGSPEKLRAVAGTWRKAKSIAEGVLSDAQDAWRTATSHANGQTADAVNAFFTEFVGKDHPPGRVDENCSLLANLPTACSQLAKACENYADHIQTASHRASKDAMKDLFDKSVIDNLLDSPTFGGNGEDGGLHAAVSSDDHILDLASVGHTLDSTQARVPIPNPSGDAPPLPGMPLLPPLRIPLTDIPIPELIPASYNPPSGNIPRAPAIAPPVPPDPRFPPLTPTQRAQFQQWLSGLREGDVSGGFPEDVQYQLRVAGYPEYEVPIPPGISKRDDTLMVDGMRPTDGMAIEAKHVRNPQKCPRTLDAIRESHTTGKRDFLYAKDREELRKYAAALNDPRNTELRGVEIDTDYQPSVPYWRSMMVAYGVNGYARYVP</sequence>